<gene>
    <name evidence="1" type="ORF">LK03_04610</name>
</gene>
<dbReference type="EMBL" id="CP009455">
    <property type="protein sequence ID" value="AIR88579.1"/>
    <property type="molecule type" value="Genomic_DNA"/>
</dbReference>
<dbReference type="AlphaFoldDB" id="A0A089WN53"/>
<dbReference type="SUPFAM" id="SSF53067">
    <property type="entry name" value="Actin-like ATPase domain"/>
    <property type="match status" value="1"/>
</dbReference>
<proteinExistence type="predicted"/>
<dbReference type="Pfam" id="PF11104">
    <property type="entry name" value="PilM_2"/>
    <property type="match status" value="1"/>
</dbReference>
<sequence length="297" mass="32137">MLGRIGRDASSPLAVEIAADSIRMLQLSRRRGRHRISAWAIEPLELATPLPGLCEPLRRAVQRCGSRQRKVVMALPAAQVICKVCQLPVCRLDTELEQQLLRQAEQLFPFPLDDLALDFQVLGPAAEPGQVKVLVGACRQSLIDPLEQLCAEAGLQLVGIEVDSFALLRSLSEEACETTALLQVEANDVVLHRRSAQHLALHHRAPHLASGGELTCADWLRGVWTGATEADAPRRLLLTGVGASEALAQVLSARLALDCQVWTPRSHLTPGMRAADEFRSGAGRLALVHGLALGGLR</sequence>
<dbReference type="KEGG" id="psw:LK03_04610"/>
<evidence type="ECO:0008006" key="3">
    <source>
        <dbReference type="Google" id="ProtNLM"/>
    </source>
</evidence>
<evidence type="ECO:0000313" key="2">
    <source>
        <dbReference type="Proteomes" id="UP000029493"/>
    </source>
</evidence>
<accession>A0A089WN53</accession>
<organism evidence="1 2">
    <name type="scientific">Pseudomonas cremoricolorata</name>
    <dbReference type="NCBI Taxonomy" id="157783"/>
    <lineage>
        <taxon>Bacteria</taxon>
        <taxon>Pseudomonadati</taxon>
        <taxon>Pseudomonadota</taxon>
        <taxon>Gammaproteobacteria</taxon>
        <taxon>Pseudomonadales</taxon>
        <taxon>Pseudomonadaceae</taxon>
        <taxon>Pseudomonas</taxon>
    </lineage>
</organism>
<dbReference type="Gene3D" id="3.30.1490.300">
    <property type="match status" value="1"/>
</dbReference>
<dbReference type="InterPro" id="IPR005883">
    <property type="entry name" value="PilM"/>
</dbReference>
<dbReference type="RefSeq" id="WP_038411272.1">
    <property type="nucleotide sequence ID" value="NZ_CP009455.1"/>
</dbReference>
<dbReference type="Proteomes" id="UP000029493">
    <property type="component" value="Chromosome"/>
</dbReference>
<dbReference type="InterPro" id="IPR050696">
    <property type="entry name" value="FtsA/MreB"/>
</dbReference>
<reference evidence="1 2" key="1">
    <citation type="submission" date="2014-09" db="EMBL/GenBank/DDBJ databases">
        <authorList>
            <person name="Chan K.-G."/>
        </authorList>
    </citation>
    <scope>NUCLEOTIDE SEQUENCE [LARGE SCALE GENOMIC DNA]</scope>
    <source>
        <strain evidence="1 2">ND07</strain>
    </source>
</reference>
<keyword evidence="2" id="KW-1185">Reference proteome</keyword>
<dbReference type="STRING" id="157783.LK03_04610"/>
<dbReference type="PANTHER" id="PTHR32432">
    <property type="entry name" value="CELL DIVISION PROTEIN FTSA-RELATED"/>
    <property type="match status" value="1"/>
</dbReference>
<name>A0A089WN53_9PSED</name>
<dbReference type="OrthoDB" id="9773403at2"/>
<dbReference type="eggNOG" id="COG4972">
    <property type="taxonomic scope" value="Bacteria"/>
</dbReference>
<protein>
    <recommendedName>
        <fullName evidence="3">Pilus assembly protein PilM</fullName>
    </recommendedName>
</protein>
<dbReference type="InterPro" id="IPR043129">
    <property type="entry name" value="ATPase_NBD"/>
</dbReference>
<evidence type="ECO:0000313" key="1">
    <source>
        <dbReference type="EMBL" id="AIR88579.1"/>
    </source>
</evidence>
<dbReference type="PANTHER" id="PTHR32432:SF3">
    <property type="entry name" value="ETHANOLAMINE UTILIZATION PROTEIN EUTJ"/>
    <property type="match status" value="1"/>
</dbReference>